<dbReference type="PANTHER" id="PTHR22916">
    <property type="entry name" value="GLYCOSYLTRANSFERASE"/>
    <property type="match status" value="1"/>
</dbReference>
<evidence type="ECO:0000313" key="3">
    <source>
        <dbReference type="Proteomes" id="UP000676776"/>
    </source>
</evidence>
<dbReference type="Pfam" id="PF00535">
    <property type="entry name" value="Glycos_transf_2"/>
    <property type="match status" value="1"/>
</dbReference>
<accession>A0ABS3T6Y0</accession>
<keyword evidence="3" id="KW-1185">Reference proteome</keyword>
<dbReference type="Gene3D" id="3.90.550.10">
    <property type="entry name" value="Spore Coat Polysaccharide Biosynthesis Protein SpsA, Chain A"/>
    <property type="match status" value="1"/>
</dbReference>
<comment type="caution">
    <text evidence="2">The sequence shown here is derived from an EMBL/GenBank/DDBJ whole genome shotgun (WGS) entry which is preliminary data.</text>
</comment>
<proteinExistence type="predicted"/>
<dbReference type="PANTHER" id="PTHR22916:SF3">
    <property type="entry name" value="UDP-GLCNAC:BETAGAL BETA-1,3-N-ACETYLGLUCOSAMINYLTRANSFERASE-LIKE PROTEIN 1"/>
    <property type="match status" value="1"/>
</dbReference>
<evidence type="ECO:0000259" key="1">
    <source>
        <dbReference type="Pfam" id="PF00535"/>
    </source>
</evidence>
<protein>
    <submittedName>
        <fullName evidence="2">Glycosyltransferase family 2 protein</fullName>
    </submittedName>
</protein>
<reference evidence="2 3" key="1">
    <citation type="submission" date="2021-03" db="EMBL/GenBank/DDBJ databases">
        <title>Winogradskyella sp. nov., isolated from costal sediment.</title>
        <authorList>
            <person name="Gao C."/>
        </authorList>
    </citation>
    <scope>NUCLEOTIDE SEQUENCE [LARGE SCALE GENOMIC DNA]</scope>
    <source>
        <strain evidence="2 3">DF17</strain>
    </source>
</reference>
<dbReference type="InterPro" id="IPR001173">
    <property type="entry name" value="Glyco_trans_2-like"/>
</dbReference>
<organism evidence="2 3">
    <name type="scientific">Winogradskyella pelagia</name>
    <dbReference type="NCBI Taxonomy" id="2819984"/>
    <lineage>
        <taxon>Bacteria</taxon>
        <taxon>Pseudomonadati</taxon>
        <taxon>Bacteroidota</taxon>
        <taxon>Flavobacteriia</taxon>
        <taxon>Flavobacteriales</taxon>
        <taxon>Flavobacteriaceae</taxon>
        <taxon>Winogradskyella</taxon>
    </lineage>
</organism>
<feature type="domain" description="Glycosyltransferase 2-like" evidence="1">
    <location>
        <begin position="6"/>
        <end position="101"/>
    </location>
</feature>
<dbReference type="EMBL" id="JAGEVF010000011">
    <property type="protein sequence ID" value="MBO3117641.1"/>
    <property type="molecule type" value="Genomic_DNA"/>
</dbReference>
<dbReference type="Proteomes" id="UP000676776">
    <property type="component" value="Unassembled WGS sequence"/>
</dbReference>
<dbReference type="RefSeq" id="WP_208154998.1">
    <property type="nucleotide sequence ID" value="NZ_JAGEVF010000011.1"/>
</dbReference>
<dbReference type="InterPro" id="IPR029044">
    <property type="entry name" value="Nucleotide-diphossugar_trans"/>
</dbReference>
<name>A0ABS3T6Y0_9FLAO</name>
<sequence>MTPYFSVVTTVYNKAHFVKSTIESILEQSFSDFELLIVDDGSSDNSLEILNSIADDRITVYSTKNQGVSKARNYGISKAKGKYIALCDGDDIWLDNHLSELDSLTKAFPNCGIYSTAYEKHYFETYIKAPTFSHVDHPFFGIVEDYFKTSLADSILWTSVVAIPKTVTDKGYIFDDELGWGEDNDLWIRLACNFKVAFSSKPTAHKKIYAEENHLSLTKNIPNLLKMLAKHKVAEQENPSLKAYLDVNRFMIAMEAKLRGDYSNYKKAKNEIDLKHLNKKLRLLLILPSSMLQLLKRLKFFLLRNQIYSSPFN</sequence>
<evidence type="ECO:0000313" key="2">
    <source>
        <dbReference type="EMBL" id="MBO3117641.1"/>
    </source>
</evidence>
<dbReference type="SUPFAM" id="SSF53448">
    <property type="entry name" value="Nucleotide-diphospho-sugar transferases"/>
    <property type="match status" value="1"/>
</dbReference>
<dbReference type="CDD" id="cd00761">
    <property type="entry name" value="Glyco_tranf_GTA_type"/>
    <property type="match status" value="1"/>
</dbReference>
<gene>
    <name evidence="2" type="ORF">J4050_12865</name>
</gene>